<dbReference type="Proteomes" id="UP000301751">
    <property type="component" value="Unassembled WGS sequence"/>
</dbReference>
<dbReference type="RefSeq" id="WP_137731830.1">
    <property type="nucleotide sequence ID" value="NZ_BJCL01000002.1"/>
</dbReference>
<reference evidence="2" key="1">
    <citation type="submission" date="2019-03" db="EMBL/GenBank/DDBJ databases">
        <title>Aquabacterium pictum sp.nov., the first bacteriochlorophyll a-containing freshwater bacterium in the genus Aquabacterium of the class Betaproteobacteria.</title>
        <authorList>
            <person name="Hirose S."/>
            <person name="Tank M."/>
            <person name="Hara E."/>
            <person name="Tamaki H."/>
            <person name="Takaichi S."/>
            <person name="Haruta S."/>
            <person name="Hanada S."/>
        </authorList>
    </citation>
    <scope>NUCLEOTIDE SEQUENCE [LARGE SCALE GENOMIC DNA]</scope>
    <source>
        <strain evidence="2">W35</strain>
    </source>
</reference>
<dbReference type="EMBL" id="BJCL01000002">
    <property type="protein sequence ID" value="GCL62084.1"/>
    <property type="molecule type" value="Genomic_DNA"/>
</dbReference>
<keyword evidence="2" id="KW-1185">Reference proteome</keyword>
<dbReference type="AlphaFoldDB" id="A0A480AKE7"/>
<dbReference type="SUPFAM" id="SSF52309">
    <property type="entry name" value="N-(deoxy)ribosyltransferase-like"/>
    <property type="match status" value="1"/>
</dbReference>
<comment type="caution">
    <text evidence="1">The sequence shown here is derived from an EMBL/GenBank/DDBJ whole genome shotgun (WGS) entry which is preliminary data.</text>
</comment>
<evidence type="ECO:0000313" key="1">
    <source>
        <dbReference type="EMBL" id="GCL62084.1"/>
    </source>
</evidence>
<dbReference type="OrthoDB" id="9816036at2"/>
<name>A0A480AKE7_9BURK</name>
<accession>A0A480AKE7</accession>
<proteinExistence type="predicted"/>
<dbReference type="Gene3D" id="3.40.50.450">
    <property type="match status" value="1"/>
</dbReference>
<organism evidence="1 2">
    <name type="scientific">Pseudaquabacterium pictum</name>
    <dbReference type="NCBI Taxonomy" id="2315236"/>
    <lineage>
        <taxon>Bacteria</taxon>
        <taxon>Pseudomonadati</taxon>
        <taxon>Pseudomonadota</taxon>
        <taxon>Betaproteobacteria</taxon>
        <taxon>Burkholderiales</taxon>
        <taxon>Sphaerotilaceae</taxon>
        <taxon>Pseudaquabacterium</taxon>
    </lineage>
</organism>
<evidence type="ECO:0000313" key="2">
    <source>
        <dbReference type="Proteomes" id="UP000301751"/>
    </source>
</evidence>
<sequence>MNDADDARQWQLMRAPGLQVAFLGSGAITPAQQTLCECLGGHLAPKLHVAVATSGYAGQIARGRRSFTMTVAQSFADRLPASDVDRRVTSFLVRKRDGSLPGSLLGLGRRVVVRGRSLMNRQAQIIAKSDVLCVGGGGQGTTDFARLALQIDKPMLPLPFMGGASQHLWTEFGDDIRDEFFIDAAQWQRWSDIDLDLLTTAQIDSLAAEVAATLLRSARGTCLVCMPFADRHLPLYASIIEPAIAGAHLLAVRMDHTPSVGDIVDTLRAEIEAARCVVAVVDEQNPNVLYEVGFAHALRKPVVLMRAAGAADGPAVDLPFDVRTHRVVTYPAGLPADGTAAARAELHALLRAISHGL</sequence>
<protein>
    <submittedName>
        <fullName evidence="1">Uncharacterized protein</fullName>
    </submittedName>
</protein>
<gene>
    <name evidence="1" type="ORF">AQPW35_11650</name>
</gene>